<dbReference type="GO" id="GO:0003677">
    <property type="term" value="F:DNA binding"/>
    <property type="evidence" value="ECO:0007669"/>
    <property type="project" value="UniProtKB-KW"/>
</dbReference>
<dbReference type="SUPFAM" id="SSF88659">
    <property type="entry name" value="Sigma3 and sigma4 domains of RNA polymerase sigma factors"/>
    <property type="match status" value="2"/>
</dbReference>
<evidence type="ECO:0000256" key="4">
    <source>
        <dbReference type="ARBA" id="ARBA00023163"/>
    </source>
</evidence>
<dbReference type="InterPro" id="IPR014284">
    <property type="entry name" value="RNA_pol_sigma-70_dom"/>
</dbReference>
<dbReference type="Pfam" id="PF04542">
    <property type="entry name" value="Sigma70_r2"/>
    <property type="match status" value="1"/>
</dbReference>
<dbReference type="InterPro" id="IPR007630">
    <property type="entry name" value="RNA_pol_sigma70_r4"/>
</dbReference>
<dbReference type="Gene3D" id="1.20.140.160">
    <property type="match status" value="1"/>
</dbReference>
<accession>A0AAF0Z6S9</accession>
<dbReference type="Proteomes" id="UP001304340">
    <property type="component" value="Chromosome"/>
</dbReference>
<dbReference type="CDD" id="cd06171">
    <property type="entry name" value="Sigma70_r4"/>
    <property type="match status" value="1"/>
</dbReference>
<dbReference type="InterPro" id="IPR007624">
    <property type="entry name" value="RNA_pol_sigma70_r3"/>
</dbReference>
<evidence type="ECO:0000259" key="7">
    <source>
        <dbReference type="Pfam" id="PF04545"/>
    </source>
</evidence>
<dbReference type="SUPFAM" id="SSF88946">
    <property type="entry name" value="Sigma2 domain of RNA polymerase sigma factors"/>
    <property type="match status" value="1"/>
</dbReference>
<dbReference type="PRINTS" id="PR00046">
    <property type="entry name" value="SIGMA70FCT"/>
</dbReference>
<keyword evidence="9" id="KW-1185">Reference proteome</keyword>
<evidence type="ECO:0000256" key="2">
    <source>
        <dbReference type="ARBA" id="ARBA00023082"/>
    </source>
</evidence>
<dbReference type="Gene3D" id="1.10.1740.10">
    <property type="match status" value="1"/>
</dbReference>
<keyword evidence="1" id="KW-0805">Transcription regulation</keyword>
<evidence type="ECO:0000259" key="6">
    <source>
        <dbReference type="Pfam" id="PF04542"/>
    </source>
</evidence>
<evidence type="ECO:0000259" key="5">
    <source>
        <dbReference type="Pfam" id="PF04539"/>
    </source>
</evidence>
<dbReference type="PANTHER" id="PTHR30385:SF7">
    <property type="entry name" value="RNA POLYMERASE SIGMA FACTOR FLIA"/>
    <property type="match status" value="1"/>
</dbReference>
<name>A0AAF0Z6S9_9MICO</name>
<dbReference type="InterPro" id="IPR013325">
    <property type="entry name" value="RNA_pol_sigma_r2"/>
</dbReference>
<gene>
    <name evidence="8" type="ORF">SANBI_003077</name>
</gene>
<dbReference type="GO" id="GO:0006352">
    <property type="term" value="P:DNA-templated transcription initiation"/>
    <property type="evidence" value="ECO:0007669"/>
    <property type="project" value="InterPro"/>
</dbReference>
<protein>
    <submittedName>
        <fullName evidence="8">Sigma-70 family RNA polymerase sigma factor</fullName>
    </submittedName>
</protein>
<feature type="domain" description="RNA polymerase sigma-70 region 2" evidence="6">
    <location>
        <begin position="12"/>
        <end position="84"/>
    </location>
</feature>
<dbReference type="EMBL" id="CP138359">
    <property type="protein sequence ID" value="WPF81764.1"/>
    <property type="molecule type" value="Genomic_DNA"/>
</dbReference>
<dbReference type="PANTHER" id="PTHR30385">
    <property type="entry name" value="SIGMA FACTOR F FLAGELLAR"/>
    <property type="match status" value="1"/>
</dbReference>
<keyword evidence="2" id="KW-0731">Sigma factor</keyword>
<dbReference type="InterPro" id="IPR000943">
    <property type="entry name" value="RNA_pol_sigma70"/>
</dbReference>
<dbReference type="Pfam" id="PF04539">
    <property type="entry name" value="Sigma70_r3"/>
    <property type="match status" value="1"/>
</dbReference>
<dbReference type="Pfam" id="PF04545">
    <property type="entry name" value="Sigma70_r4"/>
    <property type="match status" value="1"/>
</dbReference>
<dbReference type="AlphaFoldDB" id="A0AAF0Z6S9"/>
<evidence type="ECO:0000313" key="8">
    <source>
        <dbReference type="EMBL" id="WPF81764.1"/>
    </source>
</evidence>
<dbReference type="NCBIfam" id="TIGR02937">
    <property type="entry name" value="sigma70-ECF"/>
    <property type="match status" value="1"/>
</dbReference>
<dbReference type="InterPro" id="IPR007627">
    <property type="entry name" value="RNA_pol_sigma70_r2"/>
</dbReference>
<feature type="domain" description="RNA polymerase sigma-70 region 3" evidence="5">
    <location>
        <begin position="93"/>
        <end position="142"/>
    </location>
</feature>
<dbReference type="GO" id="GO:0016987">
    <property type="term" value="F:sigma factor activity"/>
    <property type="evidence" value="ECO:0007669"/>
    <property type="project" value="UniProtKB-KW"/>
</dbReference>
<feature type="domain" description="RNA polymerase sigma-70 region 4" evidence="7">
    <location>
        <begin position="175"/>
        <end position="223"/>
    </location>
</feature>
<evidence type="ECO:0000313" key="9">
    <source>
        <dbReference type="Proteomes" id="UP001304340"/>
    </source>
</evidence>
<keyword evidence="4" id="KW-0804">Transcription</keyword>
<proteinExistence type="predicted"/>
<dbReference type="RefSeq" id="WP_319156560.1">
    <property type="nucleotide sequence ID" value="NZ_CP138359.1"/>
</dbReference>
<evidence type="ECO:0000256" key="3">
    <source>
        <dbReference type="ARBA" id="ARBA00023125"/>
    </source>
</evidence>
<reference evidence="9" key="1">
    <citation type="submission" date="2023-11" db="EMBL/GenBank/DDBJ databases">
        <authorList>
            <person name="Helweg L.P."/>
            <person name="Kiel A."/>
            <person name="Hitz F."/>
            <person name="Ruckert-Reed C."/>
            <person name="Busche T."/>
            <person name="Kaltschmidt B."/>
            <person name="Kaltschmidt C."/>
        </authorList>
    </citation>
    <scope>NUCLEOTIDE SEQUENCE [LARGE SCALE GENOMIC DNA]</scope>
    <source>
        <strain evidence="9">4.1</strain>
    </source>
</reference>
<sequence>MPHPMDADQARLVTENLPLVGYHVSEMLMRVPSHVSRDDLASAGALALVQAARAYDATTGVPFNRYAAIRIKGAMVDELRSMDWVSRGARQRARKLTTVADELTADLGRAPTRDEIALALGVDVSEVDTAREAAATRVLSLEGYDGALAEVLPAREVGPEESVILDERLTYLHAAVATLPERLRTVVEQVFFHDRTVTDIAKDMGVTQSRVSQLRAEAMVLLRDGLNTHLDPAQVPAAAAPDGVAQRRRESYFAAIAERASLHASTAVAAGVSAVGTATGETPRVPQGAAGFTTPHLPLVAVG</sequence>
<evidence type="ECO:0000256" key="1">
    <source>
        <dbReference type="ARBA" id="ARBA00023015"/>
    </source>
</evidence>
<organism evidence="8 9">
    <name type="scientific">Sanguibacter biliveldensis</name>
    <dbReference type="NCBI Taxonomy" id="3030830"/>
    <lineage>
        <taxon>Bacteria</taxon>
        <taxon>Bacillati</taxon>
        <taxon>Actinomycetota</taxon>
        <taxon>Actinomycetes</taxon>
        <taxon>Micrococcales</taxon>
        <taxon>Sanguibacteraceae</taxon>
        <taxon>Sanguibacter</taxon>
    </lineage>
</organism>
<dbReference type="KEGG" id="sbil:SANBI_003077"/>
<dbReference type="InterPro" id="IPR013324">
    <property type="entry name" value="RNA_pol_sigma_r3/r4-like"/>
</dbReference>
<keyword evidence="3" id="KW-0238">DNA-binding</keyword>